<dbReference type="Proteomes" id="UP000494115">
    <property type="component" value="Unassembled WGS sequence"/>
</dbReference>
<dbReference type="SMART" id="SM00448">
    <property type="entry name" value="REC"/>
    <property type="match status" value="1"/>
</dbReference>
<organism evidence="4 5">
    <name type="scientific">Pararobbsia alpina</name>
    <dbReference type="NCBI Taxonomy" id="621374"/>
    <lineage>
        <taxon>Bacteria</taxon>
        <taxon>Pseudomonadati</taxon>
        <taxon>Pseudomonadota</taxon>
        <taxon>Betaproteobacteria</taxon>
        <taxon>Burkholderiales</taxon>
        <taxon>Burkholderiaceae</taxon>
        <taxon>Pararobbsia</taxon>
    </lineage>
</organism>
<dbReference type="EMBL" id="CADIKM010000032">
    <property type="protein sequence ID" value="CAB3799261.1"/>
    <property type="molecule type" value="Genomic_DNA"/>
</dbReference>
<dbReference type="Pfam" id="PF00072">
    <property type="entry name" value="Response_reg"/>
    <property type="match status" value="1"/>
</dbReference>
<name>A0A6S7BHU5_9BURK</name>
<dbReference type="PANTHER" id="PTHR44591:SF3">
    <property type="entry name" value="RESPONSE REGULATORY DOMAIN-CONTAINING PROTEIN"/>
    <property type="match status" value="1"/>
</dbReference>
<gene>
    <name evidence="4" type="primary">rssB_2</name>
    <name evidence="4" type="ORF">LMG28138_04624</name>
</gene>
<accession>A0A6S7BHU5</accession>
<dbReference type="AlphaFoldDB" id="A0A6S7BHU5"/>
<protein>
    <submittedName>
        <fullName evidence="4">Regulator of RpoS</fullName>
    </submittedName>
</protein>
<sequence>MLTILVVDDEPDILTATRVMLTLSGFRVLVARDGTEAFRIASARFPHLILTDWMMPHMDGIELCRQLRKYFALGQIKVVLTSSANRPGLHPPLWDEFTRKPASAPELISLIHRLLHGQTPRLPANSTHIRIESFHWTPVSSLLPL</sequence>
<dbReference type="GO" id="GO:0000160">
    <property type="term" value="P:phosphorelay signal transduction system"/>
    <property type="evidence" value="ECO:0007669"/>
    <property type="project" value="InterPro"/>
</dbReference>
<dbReference type="SUPFAM" id="SSF52172">
    <property type="entry name" value="CheY-like"/>
    <property type="match status" value="1"/>
</dbReference>
<dbReference type="CDD" id="cd17574">
    <property type="entry name" value="REC_OmpR"/>
    <property type="match status" value="1"/>
</dbReference>
<evidence type="ECO:0000313" key="5">
    <source>
        <dbReference type="Proteomes" id="UP000494115"/>
    </source>
</evidence>
<evidence type="ECO:0000259" key="3">
    <source>
        <dbReference type="PROSITE" id="PS50110"/>
    </source>
</evidence>
<keyword evidence="1 2" id="KW-0597">Phosphoprotein</keyword>
<proteinExistence type="predicted"/>
<evidence type="ECO:0000256" key="2">
    <source>
        <dbReference type="PROSITE-ProRule" id="PRU00169"/>
    </source>
</evidence>
<feature type="modified residue" description="4-aspartylphosphate" evidence="2">
    <location>
        <position position="52"/>
    </location>
</feature>
<reference evidence="4 5" key="1">
    <citation type="submission" date="2020-04" db="EMBL/GenBank/DDBJ databases">
        <authorList>
            <person name="De Canck E."/>
        </authorList>
    </citation>
    <scope>NUCLEOTIDE SEQUENCE [LARGE SCALE GENOMIC DNA]</scope>
    <source>
        <strain evidence="4 5">LMG 28138</strain>
    </source>
</reference>
<evidence type="ECO:0000256" key="1">
    <source>
        <dbReference type="ARBA" id="ARBA00022553"/>
    </source>
</evidence>
<dbReference type="RefSeq" id="WP_175107258.1">
    <property type="nucleotide sequence ID" value="NZ_CADIKM010000032.1"/>
</dbReference>
<dbReference type="InterPro" id="IPR011006">
    <property type="entry name" value="CheY-like_superfamily"/>
</dbReference>
<keyword evidence="5" id="KW-1185">Reference proteome</keyword>
<feature type="domain" description="Response regulatory" evidence="3">
    <location>
        <begin position="3"/>
        <end position="115"/>
    </location>
</feature>
<dbReference type="Gene3D" id="3.40.50.2300">
    <property type="match status" value="1"/>
</dbReference>
<dbReference type="InterPro" id="IPR001789">
    <property type="entry name" value="Sig_transdc_resp-reg_receiver"/>
</dbReference>
<dbReference type="InterPro" id="IPR050595">
    <property type="entry name" value="Bact_response_regulator"/>
</dbReference>
<evidence type="ECO:0000313" key="4">
    <source>
        <dbReference type="EMBL" id="CAB3799261.1"/>
    </source>
</evidence>
<dbReference type="PANTHER" id="PTHR44591">
    <property type="entry name" value="STRESS RESPONSE REGULATOR PROTEIN 1"/>
    <property type="match status" value="1"/>
</dbReference>
<dbReference type="PROSITE" id="PS50110">
    <property type="entry name" value="RESPONSE_REGULATORY"/>
    <property type="match status" value="1"/>
</dbReference>